<reference evidence="3 4" key="1">
    <citation type="submission" date="2020-02" db="EMBL/GenBank/DDBJ databases">
        <title>A chromosome-scale genome assembly of the black bullhead catfish (Ameiurus melas).</title>
        <authorList>
            <person name="Wen M."/>
            <person name="Zham M."/>
            <person name="Cabau C."/>
            <person name="Klopp C."/>
            <person name="Donnadieu C."/>
            <person name="Roques C."/>
            <person name="Bouchez O."/>
            <person name="Lampietro C."/>
            <person name="Jouanno E."/>
            <person name="Herpin A."/>
            <person name="Louis A."/>
            <person name="Berthelot C."/>
            <person name="Parey E."/>
            <person name="Roest-Crollius H."/>
            <person name="Braasch I."/>
            <person name="Postlethwait J."/>
            <person name="Robinson-Rechavi M."/>
            <person name="Echchiki A."/>
            <person name="Begum T."/>
            <person name="Montfort J."/>
            <person name="Schartl M."/>
            <person name="Bobe J."/>
            <person name="Guiguen Y."/>
        </authorList>
    </citation>
    <scope>NUCLEOTIDE SEQUENCE [LARGE SCALE GENOMIC DNA]</scope>
    <source>
        <strain evidence="3">M_S1</strain>
        <tissue evidence="3">Blood</tissue>
    </source>
</reference>
<gene>
    <name evidence="3" type="ORF">AMELA_G00199310</name>
</gene>
<dbReference type="InterPro" id="IPR051237">
    <property type="entry name" value="Ferric-chelate_Red/DefProt"/>
</dbReference>
<evidence type="ECO:0000313" key="4">
    <source>
        <dbReference type="Proteomes" id="UP000593565"/>
    </source>
</evidence>
<comment type="caution">
    <text evidence="3">The sequence shown here is derived from an EMBL/GenBank/DDBJ whole genome shotgun (WGS) entry which is preliminary data.</text>
</comment>
<dbReference type="EMBL" id="JAAGNN010000017">
    <property type="protein sequence ID" value="KAF4078442.1"/>
    <property type="molecule type" value="Genomic_DNA"/>
</dbReference>
<evidence type="ECO:0000256" key="1">
    <source>
        <dbReference type="SAM" id="Phobius"/>
    </source>
</evidence>
<dbReference type="PROSITE" id="PS51019">
    <property type="entry name" value="REELIN"/>
    <property type="match status" value="1"/>
</dbReference>
<keyword evidence="4" id="KW-1185">Reference proteome</keyword>
<dbReference type="Pfam" id="PF02014">
    <property type="entry name" value="Reeler"/>
    <property type="match status" value="1"/>
</dbReference>
<dbReference type="InterPro" id="IPR002861">
    <property type="entry name" value="Reeler_dom"/>
</dbReference>
<dbReference type="InterPro" id="IPR042307">
    <property type="entry name" value="Reeler_sf"/>
</dbReference>
<keyword evidence="1" id="KW-1133">Transmembrane helix</keyword>
<dbReference type="Proteomes" id="UP000593565">
    <property type="component" value="Unassembled WGS sequence"/>
</dbReference>
<evidence type="ECO:0000313" key="3">
    <source>
        <dbReference type="EMBL" id="KAF4078442.1"/>
    </source>
</evidence>
<name>A0A7J6A6H2_AMEME</name>
<dbReference type="PANTHER" id="PTHR45828:SF51">
    <property type="entry name" value="REELIN DOMAIN-CONTAINING PROTEIN 1"/>
    <property type="match status" value="1"/>
</dbReference>
<sequence length="242" mass="26379">MGLLLHARSVAEDRVVEGEFTIHPPGTHTLSCLSTADTVTHSDKLLKRNLSFTWRAPARPSGDLRFYITVVHSYFVYWTRIQSAVVHDGTHKPPTGHDAGLQDRIVSALHVEPSAALQRSLSDPVEPWPDPDNPVVFLKPTDPKPHPESGIKTGGGVKTKAGVGLVSQPVLLLVLSLALLVALAVYVQRKHCVQHSGASLSVESAGVRHVQECGELVQLRRVRENSLLWLQAQYDIVTAPGN</sequence>
<organism evidence="3 4">
    <name type="scientific">Ameiurus melas</name>
    <name type="common">Black bullhead</name>
    <name type="synonym">Silurus melas</name>
    <dbReference type="NCBI Taxonomy" id="219545"/>
    <lineage>
        <taxon>Eukaryota</taxon>
        <taxon>Metazoa</taxon>
        <taxon>Chordata</taxon>
        <taxon>Craniata</taxon>
        <taxon>Vertebrata</taxon>
        <taxon>Euteleostomi</taxon>
        <taxon>Actinopterygii</taxon>
        <taxon>Neopterygii</taxon>
        <taxon>Teleostei</taxon>
        <taxon>Ostariophysi</taxon>
        <taxon>Siluriformes</taxon>
        <taxon>Ictaluridae</taxon>
        <taxon>Ameiurus</taxon>
    </lineage>
</organism>
<evidence type="ECO:0000259" key="2">
    <source>
        <dbReference type="PROSITE" id="PS51019"/>
    </source>
</evidence>
<dbReference type="CDD" id="cd08544">
    <property type="entry name" value="Reeler"/>
    <property type="match status" value="1"/>
</dbReference>
<keyword evidence="1" id="KW-0472">Membrane</keyword>
<accession>A0A7J6A6H2</accession>
<proteinExistence type="predicted"/>
<dbReference type="AlphaFoldDB" id="A0A7J6A6H2"/>
<protein>
    <recommendedName>
        <fullName evidence="2">Reelin domain-containing protein</fullName>
    </recommendedName>
</protein>
<dbReference type="GO" id="GO:0016020">
    <property type="term" value="C:membrane"/>
    <property type="evidence" value="ECO:0007669"/>
    <property type="project" value="TreeGrafter"/>
</dbReference>
<dbReference type="Gene3D" id="2.60.40.4060">
    <property type="entry name" value="Reeler domain"/>
    <property type="match status" value="1"/>
</dbReference>
<keyword evidence="1" id="KW-0812">Transmembrane</keyword>
<dbReference type="PANTHER" id="PTHR45828">
    <property type="entry name" value="CYTOCHROME B561/FERRIC REDUCTASE TRANSMEMBRANE"/>
    <property type="match status" value="1"/>
</dbReference>
<feature type="transmembrane region" description="Helical" evidence="1">
    <location>
        <begin position="170"/>
        <end position="187"/>
    </location>
</feature>
<feature type="domain" description="Reelin" evidence="2">
    <location>
        <begin position="1"/>
        <end position="104"/>
    </location>
</feature>